<dbReference type="RefSeq" id="WP_141198185.1">
    <property type="nucleotide sequence ID" value="NZ_CP041186.1"/>
</dbReference>
<keyword evidence="2 4" id="KW-0808">Transferase</keyword>
<evidence type="ECO:0000313" key="5">
    <source>
        <dbReference type="Proteomes" id="UP000315995"/>
    </source>
</evidence>
<dbReference type="OrthoDB" id="9804504at2"/>
<proteinExistence type="inferred from homology"/>
<feature type="domain" description="Sulfotransferase" evidence="3">
    <location>
        <begin position="26"/>
        <end position="257"/>
    </location>
</feature>
<evidence type="ECO:0000256" key="2">
    <source>
        <dbReference type="ARBA" id="ARBA00022679"/>
    </source>
</evidence>
<dbReference type="InterPro" id="IPR027417">
    <property type="entry name" value="P-loop_NTPase"/>
</dbReference>
<gene>
    <name evidence="4" type="ORF">FIV42_13390</name>
</gene>
<accession>A0A5B8YA24</accession>
<dbReference type="EMBL" id="CP041186">
    <property type="protein sequence ID" value="QDG51705.1"/>
    <property type="molecule type" value="Genomic_DNA"/>
</dbReference>
<evidence type="ECO:0000313" key="4">
    <source>
        <dbReference type="EMBL" id="QDG51705.1"/>
    </source>
</evidence>
<organism evidence="4 5">
    <name type="scientific">Persicimonas caeni</name>
    <dbReference type="NCBI Taxonomy" id="2292766"/>
    <lineage>
        <taxon>Bacteria</taxon>
        <taxon>Deltaproteobacteria</taxon>
        <taxon>Bradymonadales</taxon>
        <taxon>Bradymonadaceae</taxon>
        <taxon>Persicimonas</taxon>
    </lineage>
</organism>
<name>A0A4Y6PVD4_PERCE</name>
<dbReference type="GO" id="GO:0008146">
    <property type="term" value="F:sulfotransferase activity"/>
    <property type="evidence" value="ECO:0007669"/>
    <property type="project" value="InterPro"/>
</dbReference>
<sequence length="261" mass="30703">MLVEWFNRARAIVGNRKTYLPPDPRPNDIYLTSYPRSGNTWTRFLLANYLTGEACDFDAVYRCVPDLYVSPERCAELPSPRFLKSHEPYVPEYRRVIYIVRDGRDVAVSYYFYCRQRGTISQEMSFDDYLTLFNRGQVGPYGSWSTHLNSWLDNLEPSGRLLLIRYRDLKEDTAQQLRRILEFAGLDINVDRVERAVTDARFERMQRQERIMRQRNLQTSADGQSLKAVRKGQTDQWQEMFSDGQLRRFLDCHGDALARLG</sequence>
<accession>A0A4Y6PVD4</accession>
<reference evidence="4 5" key="1">
    <citation type="submission" date="2019-06" db="EMBL/GenBank/DDBJ databases">
        <title>Persicimonas caeni gen. nov., sp. nov., a predatory bacterium isolated from solar saltern.</title>
        <authorList>
            <person name="Wang S."/>
        </authorList>
    </citation>
    <scope>NUCLEOTIDE SEQUENCE [LARGE SCALE GENOMIC DNA]</scope>
    <source>
        <strain evidence="4 5">YN101</strain>
    </source>
</reference>
<dbReference type="AlphaFoldDB" id="A0A4Y6PVD4"/>
<comment type="similarity">
    <text evidence="1">Belongs to the sulfotransferase 1 family.</text>
</comment>
<dbReference type="Proteomes" id="UP000315995">
    <property type="component" value="Chromosome"/>
</dbReference>
<dbReference type="Pfam" id="PF00685">
    <property type="entry name" value="Sulfotransfer_1"/>
    <property type="match status" value="1"/>
</dbReference>
<dbReference type="SUPFAM" id="SSF52540">
    <property type="entry name" value="P-loop containing nucleoside triphosphate hydrolases"/>
    <property type="match status" value="1"/>
</dbReference>
<dbReference type="Gene3D" id="3.40.50.300">
    <property type="entry name" value="P-loop containing nucleotide triphosphate hydrolases"/>
    <property type="match status" value="1"/>
</dbReference>
<keyword evidence="5" id="KW-1185">Reference proteome</keyword>
<evidence type="ECO:0000256" key="1">
    <source>
        <dbReference type="ARBA" id="ARBA00005771"/>
    </source>
</evidence>
<dbReference type="PANTHER" id="PTHR11783">
    <property type="entry name" value="SULFOTRANSFERASE SULT"/>
    <property type="match status" value="1"/>
</dbReference>
<protein>
    <submittedName>
        <fullName evidence="4">Sulfotransferase domain-containing protein</fullName>
    </submittedName>
</protein>
<dbReference type="InterPro" id="IPR000863">
    <property type="entry name" value="Sulfotransferase_dom"/>
</dbReference>
<evidence type="ECO:0000259" key="3">
    <source>
        <dbReference type="Pfam" id="PF00685"/>
    </source>
</evidence>